<keyword evidence="2" id="KW-1185">Reference proteome</keyword>
<name>A0AAD4HME8_9AGAM</name>
<reference evidence="1" key="1">
    <citation type="journal article" date="2020" name="New Phytol.">
        <title>Comparative genomics reveals dynamic genome evolution in host specialist ectomycorrhizal fungi.</title>
        <authorList>
            <person name="Lofgren L.A."/>
            <person name="Nguyen N.H."/>
            <person name="Vilgalys R."/>
            <person name="Ruytinx J."/>
            <person name="Liao H.L."/>
            <person name="Branco S."/>
            <person name="Kuo A."/>
            <person name="LaButti K."/>
            <person name="Lipzen A."/>
            <person name="Andreopoulos W."/>
            <person name="Pangilinan J."/>
            <person name="Riley R."/>
            <person name="Hundley H."/>
            <person name="Na H."/>
            <person name="Barry K."/>
            <person name="Grigoriev I.V."/>
            <person name="Stajich J.E."/>
            <person name="Kennedy P.G."/>
        </authorList>
    </citation>
    <scope>NUCLEOTIDE SEQUENCE</scope>
    <source>
        <strain evidence="1">FC203</strain>
    </source>
</reference>
<feature type="non-terminal residue" evidence="1">
    <location>
        <position position="1"/>
    </location>
</feature>
<protein>
    <submittedName>
        <fullName evidence="1">Uncharacterized protein</fullName>
    </submittedName>
</protein>
<sequence length="96" mass="10627">QEAFSQQLLHTCISAGQSLNSITDSKVQKLFYDYIPEAMIPTRQALSSKILYAEVTRVKREIKNTFCKGAYLVLSGDGLSEISRGALQVFLIGTLI</sequence>
<proteinExistence type="predicted"/>
<comment type="caution">
    <text evidence="1">The sequence shown here is derived from an EMBL/GenBank/DDBJ whole genome shotgun (WGS) entry which is preliminary data.</text>
</comment>
<dbReference type="AlphaFoldDB" id="A0AAD4HME8"/>
<evidence type="ECO:0000313" key="2">
    <source>
        <dbReference type="Proteomes" id="UP001195769"/>
    </source>
</evidence>
<accession>A0AAD4HME8</accession>
<dbReference type="EMBL" id="JABBWK010000021">
    <property type="protein sequence ID" value="KAG1901571.1"/>
    <property type="molecule type" value="Genomic_DNA"/>
</dbReference>
<organism evidence="1 2">
    <name type="scientific">Suillus fuscotomentosus</name>
    <dbReference type="NCBI Taxonomy" id="1912939"/>
    <lineage>
        <taxon>Eukaryota</taxon>
        <taxon>Fungi</taxon>
        <taxon>Dikarya</taxon>
        <taxon>Basidiomycota</taxon>
        <taxon>Agaricomycotina</taxon>
        <taxon>Agaricomycetes</taxon>
        <taxon>Agaricomycetidae</taxon>
        <taxon>Boletales</taxon>
        <taxon>Suillineae</taxon>
        <taxon>Suillaceae</taxon>
        <taxon>Suillus</taxon>
    </lineage>
</organism>
<gene>
    <name evidence="1" type="ORF">F5891DRAFT_950334</name>
</gene>
<dbReference type="GeneID" id="64669243"/>
<dbReference type="Proteomes" id="UP001195769">
    <property type="component" value="Unassembled WGS sequence"/>
</dbReference>
<evidence type="ECO:0000313" key="1">
    <source>
        <dbReference type="EMBL" id="KAG1901571.1"/>
    </source>
</evidence>
<dbReference type="RefSeq" id="XP_041227146.1">
    <property type="nucleotide sequence ID" value="XM_041374945.1"/>
</dbReference>